<reference evidence="2" key="1">
    <citation type="submission" date="2016-10" db="EMBL/GenBank/DDBJ databases">
        <title>Sequence of Gallionella enrichment culture.</title>
        <authorList>
            <person name="Poehlein A."/>
            <person name="Muehling M."/>
            <person name="Daniel R."/>
        </authorList>
    </citation>
    <scope>NUCLEOTIDE SEQUENCE</scope>
</reference>
<organism evidence="2">
    <name type="scientific">mine drainage metagenome</name>
    <dbReference type="NCBI Taxonomy" id="410659"/>
    <lineage>
        <taxon>unclassified sequences</taxon>
        <taxon>metagenomes</taxon>
        <taxon>ecological metagenomes</taxon>
    </lineage>
</organism>
<gene>
    <name evidence="2" type="ORF">GALL_414290</name>
</gene>
<accession>A0A1J5PZN7</accession>
<evidence type="ECO:0000313" key="2">
    <source>
        <dbReference type="EMBL" id="OIQ76886.1"/>
    </source>
</evidence>
<dbReference type="EMBL" id="MLJW01001747">
    <property type="protein sequence ID" value="OIQ76886.1"/>
    <property type="molecule type" value="Genomic_DNA"/>
</dbReference>
<protein>
    <submittedName>
        <fullName evidence="2">Uncharacterized protein</fullName>
    </submittedName>
</protein>
<name>A0A1J5PZN7_9ZZZZ</name>
<proteinExistence type="predicted"/>
<evidence type="ECO:0000256" key="1">
    <source>
        <dbReference type="SAM" id="MobiDB-lite"/>
    </source>
</evidence>
<dbReference type="AlphaFoldDB" id="A0A1J5PZN7"/>
<sequence length="188" mass="20788">MRAAAADHPLDLGKAGRRHRLAGRLRTGMVQFDRIQQRRHRLADRGPVRRLVVARPDQCRAQALQPRAVVQFGKPGPPQQRAQCRIAGCGPVEFGEMGVAAGAIQQQGIADVIERRAVLAGRQRAVSGPGEFLKRHESSFRAVWPHVPPGPAQPAPAGSRPSSLDLQIPRKMPRRRRKNKEIARQMPD</sequence>
<feature type="region of interest" description="Disordered" evidence="1">
    <location>
        <begin position="144"/>
        <end position="188"/>
    </location>
</feature>
<comment type="caution">
    <text evidence="2">The sequence shown here is derived from an EMBL/GenBank/DDBJ whole genome shotgun (WGS) entry which is preliminary data.</text>
</comment>